<gene>
    <name evidence="1" type="ORF">E4582_13560</name>
</gene>
<dbReference type="Proteomes" id="UP000298681">
    <property type="component" value="Unassembled WGS sequence"/>
</dbReference>
<proteinExistence type="predicted"/>
<organism evidence="1 2">
    <name type="scientific">Luteimonas yindakuii</name>
    <dbReference type="NCBI Taxonomy" id="2565782"/>
    <lineage>
        <taxon>Bacteria</taxon>
        <taxon>Pseudomonadati</taxon>
        <taxon>Pseudomonadota</taxon>
        <taxon>Gammaproteobacteria</taxon>
        <taxon>Lysobacterales</taxon>
        <taxon>Lysobacteraceae</taxon>
        <taxon>Luteimonas</taxon>
    </lineage>
</organism>
<name>A0A4Z1R148_9GAMM</name>
<accession>A0A4Z1R148</accession>
<dbReference type="Gene3D" id="1.25.40.10">
    <property type="entry name" value="Tetratricopeptide repeat domain"/>
    <property type="match status" value="1"/>
</dbReference>
<protein>
    <submittedName>
        <fullName evidence="1">Tetratricopeptide repeat protein</fullName>
    </submittedName>
</protein>
<keyword evidence="2" id="KW-1185">Reference proteome</keyword>
<dbReference type="AlphaFoldDB" id="A0A4Z1R148"/>
<sequence length="212" mass="23782">MNPRTFACLALLWLCVLAPTALAQSLPAVREFYFDDDQAARPIRVVEGSDDAAVDQLMRTMERRQRHAELATAQLAHIALAGGRAETAHALYRQALDTTAPRSTQRQQVQWNYGWDLLRAGDAEGALVQFAGVMEGRRQQPEWLPPTLALALWRLDRRAEAVAWFAAAVRTHPDRWPYAANLPALLPDWRDDERATLAQVQAAWVANPPAWP</sequence>
<dbReference type="OrthoDB" id="5974438at2"/>
<dbReference type="InterPro" id="IPR011990">
    <property type="entry name" value="TPR-like_helical_dom_sf"/>
</dbReference>
<evidence type="ECO:0000313" key="1">
    <source>
        <dbReference type="EMBL" id="TKS53202.1"/>
    </source>
</evidence>
<dbReference type="EMBL" id="SPUH01000002">
    <property type="protein sequence ID" value="TKS53202.1"/>
    <property type="molecule type" value="Genomic_DNA"/>
</dbReference>
<comment type="caution">
    <text evidence="1">The sequence shown here is derived from an EMBL/GenBank/DDBJ whole genome shotgun (WGS) entry which is preliminary data.</text>
</comment>
<dbReference type="SUPFAM" id="SSF48452">
    <property type="entry name" value="TPR-like"/>
    <property type="match status" value="1"/>
</dbReference>
<evidence type="ECO:0000313" key="2">
    <source>
        <dbReference type="Proteomes" id="UP000298681"/>
    </source>
</evidence>
<reference evidence="1 2" key="1">
    <citation type="submission" date="2019-01" db="EMBL/GenBank/DDBJ databases">
        <authorList>
            <person name="Zhang S."/>
        </authorList>
    </citation>
    <scope>NUCLEOTIDE SEQUENCE [LARGE SCALE GENOMIC DNA]</scope>
    <source>
        <strain evidence="1 2">1626</strain>
    </source>
</reference>
<dbReference type="RefSeq" id="WP_134675321.1">
    <property type="nucleotide sequence ID" value="NZ_CP039383.2"/>
</dbReference>